<dbReference type="EC" id="1.6.99.5" evidence="3"/>
<dbReference type="Proteomes" id="UP000056109">
    <property type="component" value="Chromosome I"/>
</dbReference>
<keyword evidence="3" id="KW-0560">Oxidoreductase</keyword>
<dbReference type="InterPro" id="IPR037232">
    <property type="entry name" value="NADH_quin_OxRdtase_su_C/D-like"/>
</dbReference>
<accession>A0A0U5BE35</accession>
<reference evidence="4" key="1">
    <citation type="submission" date="2014-09" db="EMBL/GenBank/DDBJ databases">
        <authorList>
            <person name="Illeghems K.G."/>
        </authorList>
    </citation>
    <scope>NUCLEOTIDE SEQUENCE [LARGE SCALE GENOMIC DNA]</scope>
    <source>
        <strain evidence="4">108B</strain>
    </source>
</reference>
<proteinExistence type="predicted"/>
<gene>
    <name evidence="3" type="primary">nuoC</name>
    <name evidence="3" type="ORF">ASN_3324</name>
</gene>
<name>A0A0U5BE35_9PROT</name>
<feature type="domain" description="NADH:ubiquinone oxidoreductase 30kDa subunit" evidence="2">
    <location>
        <begin position="46"/>
        <end position="103"/>
    </location>
</feature>
<dbReference type="GO" id="GO:0008137">
    <property type="term" value="F:NADH dehydrogenase (ubiquinone) activity"/>
    <property type="evidence" value="ECO:0007669"/>
    <property type="project" value="InterPro"/>
</dbReference>
<organism evidence="3 4">
    <name type="scientific">Acetobacter senegalensis</name>
    <dbReference type="NCBI Taxonomy" id="446692"/>
    <lineage>
        <taxon>Bacteria</taxon>
        <taxon>Pseudomonadati</taxon>
        <taxon>Pseudomonadota</taxon>
        <taxon>Alphaproteobacteria</taxon>
        <taxon>Acetobacterales</taxon>
        <taxon>Acetobacteraceae</taxon>
        <taxon>Acetobacter</taxon>
    </lineage>
</organism>
<sequence length="106" mass="11593">MGSDTMSATVLSDRPPPHSLLENIAAQNLPPSGPTADVTRDNVAVVWISAATIRATLQMLKDHAQGHLMLFDLTAIDERERIHREGQPSSSFTVVYHLMSLDSRAD</sequence>
<evidence type="ECO:0000256" key="1">
    <source>
        <dbReference type="SAM" id="MobiDB-lite"/>
    </source>
</evidence>
<feature type="region of interest" description="Disordered" evidence="1">
    <location>
        <begin position="1"/>
        <end position="20"/>
    </location>
</feature>
<dbReference type="KEGG" id="asz:ASN_3324"/>
<dbReference type="AlphaFoldDB" id="A0A0U5BE35"/>
<dbReference type="EMBL" id="LN606600">
    <property type="protein sequence ID" value="CEF42562.1"/>
    <property type="molecule type" value="Genomic_DNA"/>
</dbReference>
<dbReference type="SUPFAM" id="SSF143243">
    <property type="entry name" value="Nqo5-like"/>
    <property type="match status" value="1"/>
</dbReference>
<dbReference type="PATRIC" id="fig|446692.3.peg.3524"/>
<evidence type="ECO:0000259" key="2">
    <source>
        <dbReference type="Pfam" id="PF00329"/>
    </source>
</evidence>
<feature type="compositionally biased region" description="Polar residues" evidence="1">
    <location>
        <begin position="1"/>
        <end position="10"/>
    </location>
</feature>
<dbReference type="InterPro" id="IPR001268">
    <property type="entry name" value="NADH_UbQ_OxRdtase_30kDa_su"/>
</dbReference>
<dbReference type="Gene3D" id="3.30.460.80">
    <property type="entry name" value="NADH:ubiquinone oxidoreductase, 30kDa subunit"/>
    <property type="match status" value="1"/>
</dbReference>
<dbReference type="Pfam" id="PF00329">
    <property type="entry name" value="Complex1_30kDa"/>
    <property type="match status" value="1"/>
</dbReference>
<evidence type="ECO:0000313" key="4">
    <source>
        <dbReference type="Proteomes" id="UP000056109"/>
    </source>
</evidence>
<evidence type="ECO:0000313" key="3">
    <source>
        <dbReference type="EMBL" id="CEF42562.1"/>
    </source>
</evidence>
<protein>
    <submittedName>
        <fullName evidence="3">K13378 NADH dehydrogenase I subunit C/D</fullName>
        <ecNumber evidence="3">1.6.99.5</ecNumber>
    </submittedName>
</protein>
<keyword evidence="4" id="KW-1185">Reference proteome</keyword>
<dbReference type="GO" id="GO:0016491">
    <property type="term" value="F:oxidoreductase activity"/>
    <property type="evidence" value="ECO:0007669"/>
    <property type="project" value="UniProtKB-KW"/>
</dbReference>